<comment type="caution">
    <text evidence="3">The sequence shown here is derived from an EMBL/GenBank/DDBJ whole genome shotgun (WGS) entry which is preliminary data.</text>
</comment>
<dbReference type="SUPFAM" id="SSF55826">
    <property type="entry name" value="YbaK/ProRS associated domain"/>
    <property type="match status" value="1"/>
</dbReference>
<feature type="domain" description="YbaK/aminoacyl-tRNA synthetase-associated" evidence="2">
    <location>
        <begin position="48"/>
        <end position="173"/>
    </location>
</feature>
<dbReference type="AlphaFoldDB" id="A0A2S6HTY0"/>
<dbReference type="OrthoDB" id="9798587at2"/>
<dbReference type="InterPro" id="IPR036754">
    <property type="entry name" value="YbaK/aa-tRNA-synt-asso_dom_sf"/>
</dbReference>
<sequence>MTDEDNSFYIDKTLYNGRPANSSDRLEKESRTYDLLDQLEIPYQRLDHEPLPTIDACREVDTLLNIDICKNLFLCNAKKTEFYLLLLPGKKKFRTACLSKQIGSSRLSFADPEFMIQFLDITPGSVSVLGLMNDRDNKVQLLIDKDVLSFEFFGCHPCINTSSLKMKTADLIDRILPAINHNYILVDLPDEPDPATN</sequence>
<dbReference type="CDD" id="cd04335">
    <property type="entry name" value="PrdX_deacylase"/>
    <property type="match status" value="1"/>
</dbReference>
<dbReference type="Gene3D" id="3.90.960.10">
    <property type="entry name" value="YbaK/aminoacyl-tRNA synthetase-associated domain"/>
    <property type="match status" value="1"/>
</dbReference>
<dbReference type="PANTHER" id="PTHR31423">
    <property type="entry name" value="YBAK DOMAIN-CONTAINING PROTEIN"/>
    <property type="match status" value="1"/>
</dbReference>
<reference evidence="3 4" key="1">
    <citation type="submission" date="2018-02" db="EMBL/GenBank/DDBJ databases">
        <title>Genomic Encyclopedia of Archaeal and Bacterial Type Strains, Phase II (KMG-II): from individual species to whole genera.</title>
        <authorList>
            <person name="Goeker M."/>
        </authorList>
    </citation>
    <scope>NUCLEOTIDE SEQUENCE [LARGE SCALE GENOMIC DNA]</scope>
    <source>
        <strain evidence="3 4">DSM 3808</strain>
    </source>
</reference>
<keyword evidence="4" id="KW-1185">Reference proteome</keyword>
<dbReference type="InterPro" id="IPR007214">
    <property type="entry name" value="YbaK/aa-tRNA-synth-assoc-dom"/>
</dbReference>
<dbReference type="EMBL" id="PTJA01000004">
    <property type="protein sequence ID" value="PPK81214.1"/>
    <property type="molecule type" value="Genomic_DNA"/>
</dbReference>
<dbReference type="PANTHER" id="PTHR31423:SF3">
    <property type="entry name" value="PROLYL-TRNA SYNTHETASE ASSOCIATED DOMAIN-CONTAINING PROTEIN 1-RELATED"/>
    <property type="match status" value="1"/>
</dbReference>
<organism evidence="3 4">
    <name type="scientific">Lacrimispora xylanisolvens</name>
    <dbReference type="NCBI Taxonomy" id="384636"/>
    <lineage>
        <taxon>Bacteria</taxon>
        <taxon>Bacillati</taxon>
        <taxon>Bacillota</taxon>
        <taxon>Clostridia</taxon>
        <taxon>Lachnospirales</taxon>
        <taxon>Lachnospiraceae</taxon>
        <taxon>Lacrimispora</taxon>
    </lineage>
</organism>
<comment type="similarity">
    <text evidence="1">Belongs to the PRORSD1 family.</text>
</comment>
<gene>
    <name evidence="3" type="ORF">BXY41_10411</name>
</gene>
<name>A0A2S6HTY0_9FIRM</name>
<evidence type="ECO:0000259" key="2">
    <source>
        <dbReference type="Pfam" id="PF04073"/>
    </source>
</evidence>
<dbReference type="InterPro" id="IPR040285">
    <property type="entry name" value="ProX/PRXD1"/>
</dbReference>
<evidence type="ECO:0000256" key="1">
    <source>
        <dbReference type="ARBA" id="ARBA00010201"/>
    </source>
</evidence>
<evidence type="ECO:0000313" key="4">
    <source>
        <dbReference type="Proteomes" id="UP000237749"/>
    </source>
</evidence>
<dbReference type="Pfam" id="PF04073">
    <property type="entry name" value="tRNA_edit"/>
    <property type="match status" value="1"/>
</dbReference>
<dbReference type="GO" id="GO:0002161">
    <property type="term" value="F:aminoacyl-tRNA deacylase activity"/>
    <property type="evidence" value="ECO:0007669"/>
    <property type="project" value="InterPro"/>
</dbReference>
<dbReference type="RefSeq" id="WP_104436327.1">
    <property type="nucleotide sequence ID" value="NZ_PTJA01000004.1"/>
</dbReference>
<accession>A0A2S6HTY0</accession>
<evidence type="ECO:0000313" key="3">
    <source>
        <dbReference type="EMBL" id="PPK81214.1"/>
    </source>
</evidence>
<dbReference type="Proteomes" id="UP000237749">
    <property type="component" value="Unassembled WGS sequence"/>
</dbReference>
<proteinExistence type="inferred from homology"/>
<protein>
    <submittedName>
        <fullName evidence="3">Ala-tRNA(Pro) deacylase</fullName>
    </submittedName>
</protein>